<name>A0AAQ1JP77_9GAMM</name>
<feature type="compositionally biased region" description="Low complexity" evidence="1">
    <location>
        <begin position="35"/>
        <end position="48"/>
    </location>
</feature>
<feature type="region of interest" description="Disordered" evidence="1">
    <location>
        <begin position="28"/>
        <end position="49"/>
    </location>
</feature>
<reference evidence="2 3" key="1">
    <citation type="submission" date="2016-10" db="EMBL/GenBank/DDBJ databases">
        <authorList>
            <person name="Varghese N."/>
            <person name="Submissions S."/>
        </authorList>
    </citation>
    <scope>NUCLEOTIDE SEQUENCE [LARGE SCALE GENOMIC DNA]</scope>
    <source>
        <strain evidence="2 3">CECT 8317</strain>
    </source>
</reference>
<dbReference type="AlphaFoldDB" id="A0AAQ1JP77"/>
<comment type="caution">
    <text evidence="2">The sequence shown here is derived from an EMBL/GenBank/DDBJ whole genome shotgun (WGS) entry which is preliminary data.</text>
</comment>
<gene>
    <name evidence="2" type="ORF">SAMN05216586_10292</name>
</gene>
<dbReference type="EMBL" id="FNVE01000002">
    <property type="protein sequence ID" value="SEF84545.1"/>
    <property type="molecule type" value="Genomic_DNA"/>
</dbReference>
<accession>A0AAQ1JP77</accession>
<keyword evidence="3" id="KW-1185">Reference proteome</keyword>
<proteinExistence type="predicted"/>
<protein>
    <submittedName>
        <fullName evidence="2">Uncharacterized protein</fullName>
    </submittedName>
</protein>
<evidence type="ECO:0000313" key="3">
    <source>
        <dbReference type="Proteomes" id="UP000243518"/>
    </source>
</evidence>
<dbReference type="Proteomes" id="UP000243518">
    <property type="component" value="Unassembled WGS sequence"/>
</dbReference>
<sequence length="71" mass="7365">MKGTLQCGTDTCRCHEFNMGAAAENYKRGNGINDNPAAEPQPENNNAARGRRCSIDCQSSGTALGGCSGVS</sequence>
<evidence type="ECO:0000256" key="1">
    <source>
        <dbReference type="SAM" id="MobiDB-lite"/>
    </source>
</evidence>
<evidence type="ECO:0000313" key="2">
    <source>
        <dbReference type="EMBL" id="SEF84545.1"/>
    </source>
</evidence>
<organism evidence="2 3">
    <name type="scientific">Halopseudomonas aestusnigri</name>
    <dbReference type="NCBI Taxonomy" id="857252"/>
    <lineage>
        <taxon>Bacteria</taxon>
        <taxon>Pseudomonadati</taxon>
        <taxon>Pseudomonadota</taxon>
        <taxon>Gammaproteobacteria</taxon>
        <taxon>Pseudomonadales</taxon>
        <taxon>Pseudomonadaceae</taxon>
        <taxon>Halopseudomonas</taxon>
    </lineage>
</organism>